<dbReference type="CDD" id="cd02440">
    <property type="entry name" value="AdoMet_MTases"/>
    <property type="match status" value="1"/>
</dbReference>
<evidence type="ECO:0000256" key="6">
    <source>
        <dbReference type="ARBA" id="ARBA00022691"/>
    </source>
</evidence>
<comment type="similarity">
    <text evidence="2">Belongs to the type-I restriction system S methylase family.</text>
</comment>
<dbReference type="GO" id="GO:0009007">
    <property type="term" value="F:site-specific DNA-methyltransferase (adenine-specific) activity"/>
    <property type="evidence" value="ECO:0007669"/>
    <property type="project" value="UniProtKB-EC"/>
</dbReference>
<organism evidence="13">
    <name type="scientific">Phytoplasma mali (strain AT)</name>
    <dbReference type="NCBI Taxonomy" id="482235"/>
    <lineage>
        <taxon>Bacteria</taxon>
        <taxon>Bacillati</taxon>
        <taxon>Mycoplasmatota</taxon>
        <taxon>Mollicutes</taxon>
        <taxon>Acholeplasmatales</taxon>
        <taxon>Acholeplasmataceae</taxon>
        <taxon>Candidatus Phytoplasma</taxon>
        <taxon>16SrX (Apple proliferation group)</taxon>
    </lineage>
</organism>
<accession>B3QZM0</accession>
<comment type="catalytic activity">
    <reaction evidence="9">
        <text>a 2'-deoxyadenosine in DNA + S-adenosyl-L-methionine = an N(6)-methyl-2'-deoxyadenosine in DNA + S-adenosyl-L-homocysteine + H(+)</text>
        <dbReference type="Rhea" id="RHEA:15197"/>
        <dbReference type="Rhea" id="RHEA-COMP:12418"/>
        <dbReference type="Rhea" id="RHEA-COMP:12419"/>
        <dbReference type="ChEBI" id="CHEBI:15378"/>
        <dbReference type="ChEBI" id="CHEBI:57856"/>
        <dbReference type="ChEBI" id="CHEBI:59789"/>
        <dbReference type="ChEBI" id="CHEBI:90615"/>
        <dbReference type="ChEBI" id="CHEBI:90616"/>
        <dbReference type="EC" id="2.1.1.72"/>
    </reaction>
</comment>
<dbReference type="Gene3D" id="3.90.220.20">
    <property type="entry name" value="DNA methylase specificity domains"/>
    <property type="match status" value="2"/>
</dbReference>
<dbReference type="AlphaFoldDB" id="B3QZM0"/>
<dbReference type="InterPro" id="IPR029063">
    <property type="entry name" value="SAM-dependent_MTases_sf"/>
</dbReference>
<dbReference type="PANTHER" id="PTHR42933:SF3">
    <property type="entry name" value="TYPE I RESTRICTION ENZYME MJAVIII METHYLASE SUBUNIT"/>
    <property type="match status" value="1"/>
</dbReference>
<dbReference type="eggNOG" id="COG0286">
    <property type="taxonomic scope" value="Bacteria"/>
</dbReference>
<evidence type="ECO:0000313" key="12">
    <source>
        <dbReference type="EMBL" id="CAP18407.1"/>
    </source>
</evidence>
<evidence type="ECO:0000256" key="5">
    <source>
        <dbReference type="ARBA" id="ARBA00022679"/>
    </source>
</evidence>
<dbReference type="InterPro" id="IPR053943">
    <property type="entry name" value="RlmKL-like_Mtase_CS"/>
</dbReference>
<feature type="domain" description="Type I restriction modification DNA specificity" evidence="10">
    <location>
        <begin position="536"/>
        <end position="707"/>
    </location>
</feature>
<dbReference type="InterPro" id="IPR003356">
    <property type="entry name" value="DNA_methylase_A-5"/>
</dbReference>
<evidence type="ECO:0000256" key="9">
    <source>
        <dbReference type="ARBA" id="ARBA00047942"/>
    </source>
</evidence>
<dbReference type="KEGG" id="pml:ATP_00220"/>
<dbReference type="GO" id="GO:0008170">
    <property type="term" value="F:N-methyltransferase activity"/>
    <property type="evidence" value="ECO:0007669"/>
    <property type="project" value="InterPro"/>
</dbReference>
<keyword evidence="4 12" id="KW-0489">Methyltransferase</keyword>
<sequence>MNKSLTEADITSTIDVMLIKKGWCIKGEKKNIFCEYPIGRKRADRVLFLDNKPFLVLEVKKKSTNYNLKNGLEQAIDYAENIGAPVACVTNGSIIKTYHLIDKKPLFYNDSEIDFFIPNNLANVFSKKHKFNNISKEVRISRENLISIFKKINNLLQEVGISAGIQRINEFCNILFLKLFSEQNIKNINELYLWENFKNTPDNSLLEFFKKNIIPEFQKKYSSDVFIQTEIKNSSVLRKIIQLLDPLKLIDLETDIKGDAFEYFISVYSGGHGQKTDLGEYFTPRHIVKNTVKIVNPKIGETILDPFCGTGGFLIEVFKHIHQQISLDDKTLLKKLQKETIFGQEITSTSRLAKMNMILAGDGHNNIIQCDSLKVTNKQKYDLIITNIPFGNQKEQLYIETCLNFLKKGGRMAIIIPDGILSNQKNLFLRKKLYNNFDIKIISMPMGMFEPYTSVKTSILIANSKKENQTNSFIKIYKIESDGFSLDKKRKKLLTIQNDWDRYHLEMLKIYTTIPTENNNYSFLNQKEIFVTLNNDYPKIKLSDVVNIQKGNNPPKDEKAYIEGKIPFFKVSDIAKFHIKLNLSESVHKINPAYKTTLKLFKKNSLLIPTTGESCKLNHRALISKDSYVASTITVLTCDENKILPLFLFYCLLFVDMGNFVKNDFYPGVDSQMFKNILIPLPTIKEQEKIIKNLIPYNKIIEQSKKIYANWRPHFVIKKEWKSLRLKEISSIIQGVSIKKFISFEIDNTKKIDKENKVEFIKSGQVRGLDKFNLKKRHYSNENLKIPENKLLQNEDLILNKQGIGTAGRICFFKSSLFNNSTTINTCGYIIRANKQIINPRYLLYFMSGIIGFSELHNMAIGTTGQIQIPITKIENLIIKFPSLEEQEKIIQSLNVEYELIKNQKKIIHILNQKIKQYCESIGLF</sequence>
<keyword evidence="8" id="KW-0238">DNA-binding</keyword>
<keyword evidence="13" id="KW-1185">Reference proteome</keyword>
<name>B3QZM0_PHYMT</name>
<dbReference type="PANTHER" id="PTHR42933">
    <property type="entry name" value="SLR6095 PROTEIN"/>
    <property type="match status" value="1"/>
</dbReference>
<dbReference type="Proteomes" id="UP000002020">
    <property type="component" value="Chromosome"/>
</dbReference>
<dbReference type="Pfam" id="PF01420">
    <property type="entry name" value="Methylase_S"/>
    <property type="match status" value="2"/>
</dbReference>
<evidence type="ECO:0000256" key="2">
    <source>
        <dbReference type="ARBA" id="ARBA00010923"/>
    </source>
</evidence>
<dbReference type="InterPro" id="IPR000055">
    <property type="entry name" value="Restrct_endonuc_typeI_TRD"/>
</dbReference>
<feature type="domain" description="DNA methylase adenine-specific" evidence="11">
    <location>
        <begin position="254"/>
        <end position="494"/>
    </location>
</feature>
<dbReference type="EC" id="2.1.1.72" evidence="3"/>
<feature type="domain" description="Type I restriction modification DNA specificity" evidence="10">
    <location>
        <begin position="719"/>
        <end position="907"/>
    </location>
</feature>
<dbReference type="InterPro" id="IPR038333">
    <property type="entry name" value="T1MK-like_N_sf"/>
</dbReference>
<evidence type="ECO:0000256" key="4">
    <source>
        <dbReference type="ARBA" id="ARBA00022603"/>
    </source>
</evidence>
<dbReference type="Pfam" id="PF02384">
    <property type="entry name" value="N6_Mtase"/>
    <property type="match status" value="1"/>
</dbReference>
<dbReference type="eggNOG" id="COG0732">
    <property type="taxonomic scope" value="Bacteria"/>
</dbReference>
<comment type="similarity">
    <text evidence="1">Belongs to the N(4)/N(6)-methyltransferase family.</text>
</comment>
<proteinExistence type="inferred from homology"/>
<evidence type="ECO:0000256" key="7">
    <source>
        <dbReference type="ARBA" id="ARBA00022747"/>
    </source>
</evidence>
<evidence type="ECO:0000259" key="10">
    <source>
        <dbReference type="Pfam" id="PF01420"/>
    </source>
</evidence>
<dbReference type="PRINTS" id="PR00507">
    <property type="entry name" value="N12N6MTFRASE"/>
</dbReference>
<dbReference type="SUPFAM" id="SSF53335">
    <property type="entry name" value="S-adenosyl-L-methionine-dependent methyltransferases"/>
    <property type="match status" value="1"/>
</dbReference>
<keyword evidence="7" id="KW-0680">Restriction system</keyword>
<evidence type="ECO:0000256" key="1">
    <source>
        <dbReference type="ARBA" id="ARBA00006594"/>
    </source>
</evidence>
<keyword evidence="6" id="KW-0949">S-adenosyl-L-methionine</keyword>
<dbReference type="GO" id="GO:0003677">
    <property type="term" value="F:DNA binding"/>
    <property type="evidence" value="ECO:0007669"/>
    <property type="project" value="UniProtKB-KW"/>
</dbReference>
<dbReference type="EMBL" id="CU469464">
    <property type="protein sequence ID" value="CAP18407.1"/>
    <property type="molecule type" value="Genomic_DNA"/>
</dbReference>
<dbReference type="GO" id="GO:0032259">
    <property type="term" value="P:methylation"/>
    <property type="evidence" value="ECO:0007669"/>
    <property type="project" value="UniProtKB-KW"/>
</dbReference>
<dbReference type="STRING" id="37692.ATP_00220"/>
<evidence type="ECO:0000313" key="13">
    <source>
        <dbReference type="Proteomes" id="UP000002020"/>
    </source>
</evidence>
<dbReference type="InterPro" id="IPR051537">
    <property type="entry name" value="DNA_Adenine_Mtase"/>
</dbReference>
<dbReference type="InterPro" id="IPR044946">
    <property type="entry name" value="Restrct_endonuc_typeI_TRD_sf"/>
</dbReference>
<evidence type="ECO:0000259" key="11">
    <source>
        <dbReference type="Pfam" id="PF02384"/>
    </source>
</evidence>
<evidence type="ECO:0000256" key="8">
    <source>
        <dbReference type="ARBA" id="ARBA00023125"/>
    </source>
</evidence>
<dbReference type="HOGENOM" id="CLU_008343_2_1_14"/>
<keyword evidence="5 12" id="KW-0808">Transferase</keyword>
<dbReference type="Gene3D" id="1.20.1260.30">
    <property type="match status" value="1"/>
</dbReference>
<gene>
    <name evidence="12" type="primary">hsdM</name>
    <name evidence="12" type="ordered locus">ATP_00220</name>
</gene>
<protein>
    <recommendedName>
        <fullName evidence="3">site-specific DNA-methyltransferase (adenine-specific)</fullName>
        <ecNumber evidence="3">2.1.1.72</ecNumber>
    </recommendedName>
</protein>
<evidence type="ECO:0000256" key="3">
    <source>
        <dbReference type="ARBA" id="ARBA00011900"/>
    </source>
</evidence>
<dbReference type="Gene3D" id="3.90.1570.30">
    <property type="match status" value="1"/>
</dbReference>
<dbReference type="PROSITE" id="PS01261">
    <property type="entry name" value="UPF0020"/>
    <property type="match status" value="1"/>
</dbReference>
<dbReference type="Gene3D" id="3.40.50.150">
    <property type="entry name" value="Vaccinia Virus protein VP39"/>
    <property type="match status" value="1"/>
</dbReference>
<dbReference type="GO" id="GO:0009307">
    <property type="term" value="P:DNA restriction-modification system"/>
    <property type="evidence" value="ECO:0007669"/>
    <property type="project" value="UniProtKB-KW"/>
</dbReference>
<dbReference type="SUPFAM" id="SSF116734">
    <property type="entry name" value="DNA methylase specificity domain"/>
    <property type="match status" value="2"/>
</dbReference>
<reference evidence="12 13" key="1">
    <citation type="journal article" date="2008" name="BMC Genomics">
        <title>The linear chromosome of the plant-pathogenic mycoplasma 'Candidatus Phytoplasma mali'.</title>
        <authorList>
            <person name="Kube M."/>
            <person name="Schneider B."/>
            <person name="Kuhl H."/>
            <person name="Dandekar T."/>
            <person name="Heitmann K."/>
            <person name="Migdoll A.M."/>
            <person name="Reinhardt R."/>
            <person name="Seemueller E."/>
        </authorList>
    </citation>
    <scope>NUCLEOTIDE SEQUENCE [LARGE SCALE GENOMIC DNA]</scope>
    <source>
        <strain evidence="12 13">AT</strain>
    </source>
</reference>